<comment type="caution">
    <text evidence="3">The sequence shown here is derived from an EMBL/GenBank/DDBJ whole genome shotgun (WGS) entry which is preliminary data.</text>
</comment>
<gene>
    <name evidence="3" type="ORF">ACEU0G_002122</name>
</gene>
<organism evidence="3 4">
    <name type="scientific">Stenotrophomonas nematodicola</name>
    <dbReference type="NCBI Taxonomy" id="2656746"/>
    <lineage>
        <taxon>Bacteria</taxon>
        <taxon>Pseudomonadati</taxon>
        <taxon>Pseudomonadota</taxon>
        <taxon>Gammaproteobacteria</taxon>
        <taxon>Lysobacterales</taxon>
        <taxon>Lysobacteraceae</taxon>
        <taxon>Stenotrophomonas</taxon>
    </lineage>
</organism>
<dbReference type="Proteomes" id="UP001605261">
    <property type="component" value="Unassembled WGS sequence"/>
</dbReference>
<feature type="region of interest" description="Disordered" evidence="1">
    <location>
        <begin position="67"/>
        <end position="118"/>
    </location>
</feature>
<keyword evidence="2" id="KW-0732">Signal</keyword>
<reference evidence="3 4" key="1">
    <citation type="submission" date="2024-09" db="EMBL/GenBank/DDBJ databases">
        <authorList>
            <consortium name="All-Russian atlas of soil microorganisms"/>
            <consortium name="as a basis for the search for new antimicrobial producers and enzymes with unique properties"/>
            <person name="Sokolova E.A."/>
            <person name="Voronina E.N."/>
        </authorList>
    </citation>
    <scope>NUCLEOTIDE SEQUENCE [LARGE SCALE GENOMIC DNA]</scope>
    <source>
        <strain evidence="3 4">AF-22b-331.1</strain>
    </source>
</reference>
<feature type="signal peptide" evidence="2">
    <location>
        <begin position="1"/>
        <end position="28"/>
    </location>
</feature>
<feature type="compositionally biased region" description="Basic and acidic residues" evidence="1">
    <location>
        <begin position="99"/>
        <end position="111"/>
    </location>
</feature>
<evidence type="ECO:0000256" key="2">
    <source>
        <dbReference type="SAM" id="SignalP"/>
    </source>
</evidence>
<evidence type="ECO:0000256" key="1">
    <source>
        <dbReference type="SAM" id="MobiDB-lite"/>
    </source>
</evidence>
<feature type="chain" id="PRO_5045695045" description="Low-complexity protein" evidence="2">
    <location>
        <begin position="29"/>
        <end position="118"/>
    </location>
</feature>
<dbReference type="EMBL" id="JBHGCJ010000028">
    <property type="protein sequence ID" value="MFG6111779.1"/>
    <property type="molecule type" value="Genomic_DNA"/>
</dbReference>
<protein>
    <recommendedName>
        <fullName evidence="5">Low-complexity protein</fullName>
    </recommendedName>
</protein>
<proteinExistence type="predicted"/>
<sequence>MNKTRPRIGLLTCATLAGSLGMSATASALSMTDLVQGYSLATQAAPKTADKAAEGKCGEGKCGAGTTTAAAGKGAEGKCGEGACGADKGKTTPAPAPRAGDRKGAEGKCGEGKCGARH</sequence>
<evidence type="ECO:0008006" key="5">
    <source>
        <dbReference type="Google" id="ProtNLM"/>
    </source>
</evidence>
<accession>A0ABW7D3I4</accession>
<evidence type="ECO:0000313" key="4">
    <source>
        <dbReference type="Proteomes" id="UP001605261"/>
    </source>
</evidence>
<dbReference type="RefSeq" id="WP_394164910.1">
    <property type="nucleotide sequence ID" value="NZ_JBHGCJ010000028.1"/>
</dbReference>
<name>A0ABW7D3I4_9GAMM</name>
<evidence type="ECO:0000313" key="3">
    <source>
        <dbReference type="EMBL" id="MFG6111779.1"/>
    </source>
</evidence>
<keyword evidence="4" id="KW-1185">Reference proteome</keyword>